<comment type="caution">
    <text evidence="3">The sequence shown here is derived from an EMBL/GenBank/DDBJ whole genome shotgun (WGS) entry which is preliminary data.</text>
</comment>
<dbReference type="SUPFAM" id="SSF52402">
    <property type="entry name" value="Adenine nucleotide alpha hydrolases-like"/>
    <property type="match status" value="2"/>
</dbReference>
<dbReference type="Gene3D" id="3.40.50.620">
    <property type="entry name" value="HUPs"/>
    <property type="match status" value="2"/>
</dbReference>
<dbReference type="OrthoDB" id="9784123at2"/>
<dbReference type="InterPro" id="IPR006016">
    <property type="entry name" value="UspA"/>
</dbReference>
<organism evidence="3 4">
    <name type="scientific">Wenjunlia vitaminophila</name>
    <name type="common">Streptomyces vitaminophilus</name>
    <dbReference type="NCBI Taxonomy" id="76728"/>
    <lineage>
        <taxon>Bacteria</taxon>
        <taxon>Bacillati</taxon>
        <taxon>Actinomycetota</taxon>
        <taxon>Actinomycetes</taxon>
        <taxon>Kitasatosporales</taxon>
        <taxon>Streptomycetaceae</taxon>
        <taxon>Wenjunlia</taxon>
    </lineage>
</organism>
<dbReference type="AlphaFoldDB" id="A0A0T6LX84"/>
<evidence type="ECO:0000259" key="2">
    <source>
        <dbReference type="Pfam" id="PF00582"/>
    </source>
</evidence>
<keyword evidence="4" id="KW-1185">Reference proteome</keyword>
<dbReference type="InterPro" id="IPR006015">
    <property type="entry name" value="Universal_stress_UspA"/>
</dbReference>
<reference evidence="3 4" key="1">
    <citation type="submission" date="2015-10" db="EMBL/GenBank/DDBJ databases">
        <title>Draft genome sequence of pyrrolomycin-producing Streptomyces vitaminophilus.</title>
        <authorList>
            <person name="Graham D.E."/>
            <person name="Mahan K.M."/>
            <person name="Klingeman D.M."/>
            <person name="Hettich R.L."/>
            <person name="Parry R.J."/>
        </authorList>
    </citation>
    <scope>NUCLEOTIDE SEQUENCE [LARGE SCALE GENOMIC DNA]</scope>
    <source>
        <strain evidence="3 4">ATCC 31673</strain>
    </source>
</reference>
<evidence type="ECO:0000313" key="3">
    <source>
        <dbReference type="EMBL" id="KRV50450.1"/>
    </source>
</evidence>
<evidence type="ECO:0000256" key="1">
    <source>
        <dbReference type="ARBA" id="ARBA00008791"/>
    </source>
</evidence>
<accession>A0A0T6LX84</accession>
<evidence type="ECO:0000313" key="4">
    <source>
        <dbReference type="Proteomes" id="UP000050867"/>
    </source>
</evidence>
<comment type="similarity">
    <text evidence="1">Belongs to the universal stress protein A family.</text>
</comment>
<dbReference type="RefSeq" id="WP_018381681.1">
    <property type="nucleotide sequence ID" value="NZ_LLZU01000005.1"/>
</dbReference>
<dbReference type="Pfam" id="PF00582">
    <property type="entry name" value="Usp"/>
    <property type="match status" value="2"/>
</dbReference>
<name>A0A0T6LX84_WENVI</name>
<dbReference type="Proteomes" id="UP000050867">
    <property type="component" value="Unassembled WGS sequence"/>
</dbReference>
<sequence length="293" mass="30966">MERASNGGRPVLAGVDQEPGWEAVVRFAADEATRRGVPLRLLHSVGWPLPPGSDEVATPEERAAQVVGPAARLARAEFPRARAEEVPASGRPATILVDRSHEAELLVVGHRSRGGLARLPLGSVGLEVALHAGCPVVVVRPEAGRPFAPPERVVVGIERSGTSEAAVDFAFAEAQLRGIPLELVHAAARPPVLVRRGRPASGDRTADADARRRALRQAAAARRARYPRVQVELRVEHRRPAPALLASAGRDALVVVGSDGRSGLRRLLRGSVSGEVLHVARCPVAVVPGVRPG</sequence>
<feature type="domain" description="UspA" evidence="2">
    <location>
        <begin position="9"/>
        <end position="140"/>
    </location>
</feature>
<dbReference type="PANTHER" id="PTHR46268">
    <property type="entry name" value="STRESS RESPONSE PROTEIN NHAX"/>
    <property type="match status" value="1"/>
</dbReference>
<dbReference type="PANTHER" id="PTHR46268:SF6">
    <property type="entry name" value="UNIVERSAL STRESS PROTEIN UP12"/>
    <property type="match status" value="1"/>
</dbReference>
<dbReference type="STRING" id="76728.AQ490_15295"/>
<dbReference type="PRINTS" id="PR01438">
    <property type="entry name" value="UNVRSLSTRESS"/>
</dbReference>
<proteinExistence type="inferred from homology"/>
<dbReference type="InterPro" id="IPR014729">
    <property type="entry name" value="Rossmann-like_a/b/a_fold"/>
</dbReference>
<dbReference type="eggNOG" id="COG0589">
    <property type="taxonomic scope" value="Bacteria"/>
</dbReference>
<feature type="domain" description="UspA" evidence="2">
    <location>
        <begin position="151"/>
        <end position="288"/>
    </location>
</feature>
<gene>
    <name evidence="3" type="ORF">AQ490_15295</name>
</gene>
<protein>
    <recommendedName>
        <fullName evidence="2">UspA domain-containing protein</fullName>
    </recommendedName>
</protein>
<dbReference type="EMBL" id="LLZU01000005">
    <property type="protein sequence ID" value="KRV50450.1"/>
    <property type="molecule type" value="Genomic_DNA"/>
</dbReference>